<evidence type="ECO:0000313" key="3">
    <source>
        <dbReference type="Proteomes" id="UP000177876"/>
    </source>
</evidence>
<dbReference type="STRING" id="1797197.A2Y75_03735"/>
<dbReference type="SUPFAM" id="SSF56524">
    <property type="entry name" value="Oxidoreductase molybdopterin-binding domain"/>
    <property type="match status" value="1"/>
</dbReference>
<dbReference type="Gene3D" id="3.90.420.10">
    <property type="entry name" value="Oxidoreductase, molybdopterin-binding domain"/>
    <property type="match status" value="1"/>
</dbReference>
<protein>
    <recommendedName>
        <fullName evidence="1">Oxidoreductase molybdopterin-binding domain-containing protein</fullName>
    </recommendedName>
</protein>
<reference evidence="2 3" key="1">
    <citation type="journal article" date="2016" name="Nat. Commun.">
        <title>Thousands of microbial genomes shed light on interconnected biogeochemical processes in an aquifer system.</title>
        <authorList>
            <person name="Anantharaman K."/>
            <person name="Brown C.T."/>
            <person name="Hug L.A."/>
            <person name="Sharon I."/>
            <person name="Castelle C.J."/>
            <person name="Probst A.J."/>
            <person name="Thomas B.C."/>
            <person name="Singh A."/>
            <person name="Wilkins M.J."/>
            <person name="Karaoz U."/>
            <person name="Brodie E.L."/>
            <person name="Williams K.H."/>
            <person name="Hubbard S.S."/>
            <person name="Banfield J.F."/>
        </authorList>
    </citation>
    <scope>NUCLEOTIDE SEQUENCE [LARGE SCALE GENOMIC DNA]</scope>
</reference>
<evidence type="ECO:0000259" key="1">
    <source>
        <dbReference type="Pfam" id="PF00174"/>
    </source>
</evidence>
<feature type="domain" description="Oxidoreductase molybdopterin-binding" evidence="1">
    <location>
        <begin position="76"/>
        <end position="170"/>
    </location>
</feature>
<dbReference type="Pfam" id="PF00174">
    <property type="entry name" value="Oxidored_molyb"/>
    <property type="match status" value="1"/>
</dbReference>
<name>A0A1F2WHL8_9ACTN</name>
<evidence type="ECO:0000313" key="2">
    <source>
        <dbReference type="EMBL" id="OFW56321.1"/>
    </source>
</evidence>
<organism evidence="2 3">
    <name type="scientific">Candidatus Solincola sediminis</name>
    <dbReference type="NCBI Taxonomy" id="1797199"/>
    <lineage>
        <taxon>Bacteria</taxon>
        <taxon>Bacillati</taxon>
        <taxon>Actinomycetota</taxon>
        <taxon>Candidatus Geothermincolia</taxon>
        <taxon>Candidatus Geothermincolales</taxon>
        <taxon>Candidatus Geothermincolaceae</taxon>
        <taxon>Candidatus Solincola</taxon>
    </lineage>
</organism>
<proteinExistence type="predicted"/>
<dbReference type="InterPro" id="IPR036374">
    <property type="entry name" value="OxRdtase_Mopterin-bd_sf"/>
</dbReference>
<dbReference type="AlphaFoldDB" id="A0A1F2WHL8"/>
<gene>
    <name evidence="2" type="ORF">A2Y75_03735</name>
</gene>
<dbReference type="EMBL" id="MELK01000047">
    <property type="protein sequence ID" value="OFW56321.1"/>
    <property type="molecule type" value="Genomic_DNA"/>
</dbReference>
<accession>A0A1F2WHL8</accession>
<dbReference type="InterPro" id="IPR000572">
    <property type="entry name" value="OxRdtase_Mopterin-bd_dom"/>
</dbReference>
<dbReference type="PROSITE" id="PS51257">
    <property type="entry name" value="PROKAR_LIPOPROTEIN"/>
    <property type="match status" value="1"/>
</dbReference>
<comment type="caution">
    <text evidence="2">The sequence shown here is derived from an EMBL/GenBank/DDBJ whole genome shotgun (WGS) entry which is preliminary data.</text>
</comment>
<dbReference type="Proteomes" id="UP000177876">
    <property type="component" value="Unassembled WGS sequence"/>
</dbReference>
<sequence length="171" mass="19026">MRKIILTTLALLLALLIAGCGGSGKSSGLLRSEARLEGMYEACRHVEISDPAGARPTIESDELRGFPRIDVTTKLKRSNGMEYPGTWSGARLSEVLAEHGVGDDFQELRFIAWDDYAARVSHDIAMRADTILAYEQDGEELPREQGPMRLVVGSEDGFYWILMIVRIEIVR</sequence>